<dbReference type="Proteomes" id="UP000613974">
    <property type="component" value="Unassembled WGS sequence"/>
</dbReference>
<feature type="compositionally biased region" description="Basic residues" evidence="1">
    <location>
        <begin position="1"/>
        <end position="11"/>
    </location>
</feature>
<feature type="region of interest" description="Disordered" evidence="1">
    <location>
        <begin position="1"/>
        <end position="67"/>
    </location>
</feature>
<evidence type="ECO:0000256" key="1">
    <source>
        <dbReference type="SAM" id="MobiDB-lite"/>
    </source>
</evidence>
<evidence type="ECO:0000313" key="2">
    <source>
        <dbReference type="EMBL" id="GHI69528.1"/>
    </source>
</evidence>
<sequence length="67" mass="6855">MPRVARRRAGLRRLGGALDGHAGDGGGPGNGRVLLGGRCLPAPASAPVPEGTNQKDDQDHSGEDEEE</sequence>
<name>A0ABQ3SN19_9ACTN</name>
<organism evidence="2 3">
    <name type="scientific">Streptomyces nojiriensis</name>
    <dbReference type="NCBI Taxonomy" id="66374"/>
    <lineage>
        <taxon>Bacteria</taxon>
        <taxon>Bacillati</taxon>
        <taxon>Actinomycetota</taxon>
        <taxon>Actinomycetes</taxon>
        <taxon>Kitasatosporales</taxon>
        <taxon>Streptomycetaceae</taxon>
        <taxon>Streptomyces</taxon>
    </lineage>
</organism>
<keyword evidence="3" id="KW-1185">Reference proteome</keyword>
<gene>
    <name evidence="2" type="ORF">Snoj_34460</name>
</gene>
<evidence type="ECO:0000313" key="3">
    <source>
        <dbReference type="Proteomes" id="UP000613974"/>
    </source>
</evidence>
<accession>A0ABQ3SN19</accession>
<proteinExistence type="predicted"/>
<dbReference type="EMBL" id="BNEC01000005">
    <property type="protein sequence ID" value="GHI69528.1"/>
    <property type="molecule type" value="Genomic_DNA"/>
</dbReference>
<reference evidence="3" key="1">
    <citation type="submission" date="2023-07" db="EMBL/GenBank/DDBJ databases">
        <title>Whole genome shotgun sequence of Streptomyces nojiriensis NBRC 13794.</title>
        <authorList>
            <person name="Komaki H."/>
            <person name="Tamura T."/>
        </authorList>
    </citation>
    <scope>NUCLEOTIDE SEQUENCE [LARGE SCALE GENOMIC DNA]</scope>
    <source>
        <strain evidence="3">NBRC 13794</strain>
    </source>
</reference>
<comment type="caution">
    <text evidence="2">The sequence shown here is derived from an EMBL/GenBank/DDBJ whole genome shotgun (WGS) entry which is preliminary data.</text>
</comment>
<protein>
    <submittedName>
        <fullName evidence="2">Uncharacterized protein</fullName>
    </submittedName>
</protein>